<evidence type="ECO:0000256" key="1">
    <source>
        <dbReference type="ARBA" id="ARBA00022614"/>
    </source>
</evidence>
<dbReference type="PROSITE" id="PS51450">
    <property type="entry name" value="LRR"/>
    <property type="match status" value="1"/>
</dbReference>
<comment type="caution">
    <text evidence="3">The sequence shown here is derived from an EMBL/GenBank/DDBJ whole genome shotgun (WGS) entry which is preliminary data.</text>
</comment>
<feature type="non-terminal residue" evidence="3">
    <location>
        <position position="1"/>
    </location>
</feature>
<evidence type="ECO:0000313" key="4">
    <source>
        <dbReference type="Proteomes" id="UP001331761"/>
    </source>
</evidence>
<gene>
    <name evidence="3" type="ORF">GCK32_012972</name>
</gene>
<protein>
    <submittedName>
        <fullName evidence="3">Uncharacterized protein</fullName>
    </submittedName>
</protein>
<keyword evidence="4" id="KW-1185">Reference proteome</keyword>
<proteinExistence type="predicted"/>
<accession>A0AAN8ERX1</accession>
<dbReference type="SUPFAM" id="SSF52058">
    <property type="entry name" value="L domain-like"/>
    <property type="match status" value="1"/>
</dbReference>
<dbReference type="InterPro" id="IPR025875">
    <property type="entry name" value="Leu-rich_rpt_4"/>
</dbReference>
<dbReference type="AlphaFoldDB" id="A0AAN8ERX1"/>
<dbReference type="InterPro" id="IPR001611">
    <property type="entry name" value="Leu-rich_rpt"/>
</dbReference>
<reference evidence="3 4" key="1">
    <citation type="submission" date="2019-10" db="EMBL/GenBank/DDBJ databases">
        <title>Assembly and Annotation for the nematode Trichostrongylus colubriformis.</title>
        <authorList>
            <person name="Martin J."/>
        </authorList>
    </citation>
    <scope>NUCLEOTIDE SEQUENCE [LARGE SCALE GENOMIC DNA]</scope>
    <source>
        <strain evidence="3">G859</strain>
        <tissue evidence="3">Whole worm</tissue>
    </source>
</reference>
<evidence type="ECO:0000256" key="2">
    <source>
        <dbReference type="ARBA" id="ARBA00022737"/>
    </source>
</evidence>
<sequence length="243" mass="27958">EDLVFGCESKRVEAGDKSLRSCGQRVLIHQSLLQVLPPVDALLRECKKIHEWWRISAIPSIFCSCSSVKDSWSKKLRGHIEHRVEFTLISDSDASEVHVLNARKRGGWSFIFYKLGGDHAVFYEKFDRFPGITEKDNGISSVQQWNQLLGNVKKLILSNNAIKDVFVLSRMYSLEYLDLRYNAIETVESVYPLGSLPSFGERNWEVKLDGKAPDERERDTVRLGLALRRATEEKEEKERKRGE</sequence>
<dbReference type="Proteomes" id="UP001331761">
    <property type="component" value="Unassembled WGS sequence"/>
</dbReference>
<keyword evidence="1" id="KW-0433">Leucine-rich repeat</keyword>
<evidence type="ECO:0000313" key="3">
    <source>
        <dbReference type="EMBL" id="KAK5964762.1"/>
    </source>
</evidence>
<dbReference type="Pfam" id="PF12799">
    <property type="entry name" value="LRR_4"/>
    <property type="match status" value="1"/>
</dbReference>
<name>A0AAN8ERX1_TRICO</name>
<dbReference type="InterPro" id="IPR032675">
    <property type="entry name" value="LRR_dom_sf"/>
</dbReference>
<dbReference type="EMBL" id="WIXE01025360">
    <property type="protein sequence ID" value="KAK5964762.1"/>
    <property type="molecule type" value="Genomic_DNA"/>
</dbReference>
<dbReference type="Gene3D" id="3.80.10.10">
    <property type="entry name" value="Ribonuclease Inhibitor"/>
    <property type="match status" value="1"/>
</dbReference>
<keyword evidence="2" id="KW-0677">Repeat</keyword>
<organism evidence="3 4">
    <name type="scientific">Trichostrongylus colubriformis</name>
    <name type="common">Black scour worm</name>
    <dbReference type="NCBI Taxonomy" id="6319"/>
    <lineage>
        <taxon>Eukaryota</taxon>
        <taxon>Metazoa</taxon>
        <taxon>Ecdysozoa</taxon>
        <taxon>Nematoda</taxon>
        <taxon>Chromadorea</taxon>
        <taxon>Rhabditida</taxon>
        <taxon>Rhabditina</taxon>
        <taxon>Rhabditomorpha</taxon>
        <taxon>Strongyloidea</taxon>
        <taxon>Trichostrongylidae</taxon>
        <taxon>Trichostrongylus</taxon>
    </lineage>
</organism>